<dbReference type="InterPro" id="IPR033896">
    <property type="entry name" value="MEF2-like_N"/>
</dbReference>
<protein>
    <submittedName>
        <fullName evidence="17">Uncharacterized protein</fullName>
    </submittedName>
</protein>
<dbReference type="PROSITE" id="PS00350">
    <property type="entry name" value="MADS_BOX_1"/>
    <property type="match status" value="1"/>
</dbReference>
<dbReference type="Gene3D" id="3.30.420.10">
    <property type="entry name" value="Ribonuclease H-like superfamily/Ribonuclease H"/>
    <property type="match status" value="1"/>
</dbReference>
<dbReference type="PROSITE" id="PS00518">
    <property type="entry name" value="ZF_RING_1"/>
    <property type="match status" value="1"/>
</dbReference>
<accession>A0A8S2AHW8</accession>
<evidence type="ECO:0000313" key="17">
    <source>
        <dbReference type="EMBL" id="CAE6076709.1"/>
    </source>
</evidence>
<evidence type="ECO:0000256" key="3">
    <source>
        <dbReference type="ARBA" id="ARBA00022723"/>
    </source>
</evidence>
<dbReference type="GO" id="GO:0045944">
    <property type="term" value="P:positive regulation of transcription by RNA polymerase II"/>
    <property type="evidence" value="ECO:0007669"/>
    <property type="project" value="InterPro"/>
</dbReference>
<dbReference type="InterPro" id="IPR017907">
    <property type="entry name" value="Znf_RING_CS"/>
</dbReference>
<dbReference type="PROSITE" id="PS51297">
    <property type="entry name" value="K_BOX"/>
    <property type="match status" value="1"/>
</dbReference>
<dbReference type="GO" id="GO:0003700">
    <property type="term" value="F:DNA-binding transcription factor activity"/>
    <property type="evidence" value="ECO:0007669"/>
    <property type="project" value="InterPro"/>
</dbReference>
<dbReference type="InterPro" id="IPR036397">
    <property type="entry name" value="RNaseH_sf"/>
</dbReference>
<dbReference type="GO" id="GO:0016740">
    <property type="term" value="F:transferase activity"/>
    <property type="evidence" value="ECO:0007669"/>
    <property type="project" value="UniProtKB-KW"/>
</dbReference>
<dbReference type="EMBL" id="LR999455">
    <property type="protein sequence ID" value="CAE6076709.1"/>
    <property type="molecule type" value="Genomic_DNA"/>
</dbReference>
<dbReference type="InterPro" id="IPR044066">
    <property type="entry name" value="TRIAD_supradom"/>
</dbReference>
<dbReference type="PROSITE" id="PS50066">
    <property type="entry name" value="MADS_BOX_2"/>
    <property type="match status" value="1"/>
</dbReference>
<evidence type="ECO:0000259" key="14">
    <source>
        <dbReference type="PROSITE" id="PS50089"/>
    </source>
</evidence>
<dbReference type="SUPFAM" id="SSF57850">
    <property type="entry name" value="RING/U-box"/>
    <property type="match status" value="3"/>
</dbReference>
<dbReference type="InterPro" id="IPR001841">
    <property type="entry name" value="Znf_RING"/>
</dbReference>
<sequence>MEEGGSSHDGESSKKIGRGKIEIKRIENTTNRQVTFCKRRNGLLKKAYELSVLCDAEVALVIFSTRGRLYEYANNSVRGTIERYKKACSDAVNPPSVTEANTQYYQQEASKLRRQIRDIQNSNRHIVGESLGSLNFKELKNLEGRLEKGISRVRSKKNELLVAEIEYMQKRVTTFLPFQEMELQHNNMYLRAKIAEGARLNPEQQESSVIQGTTVYESGVSSHDQSQHHNRNYIPVNLLEPNQQFSGQDQPPLQLVGTIWRYVSVKSSSFNSGFRFLLVGYTAIAMTTNDLELAIKDAITADDLKRVDQESKDRLLAPEETKLDLDSLENPPRIILGESSTTTHTYRLYSKGLVSEELIKDDTMLVVGLGLFLCDSHDNTKLEISKALRNQKLAHPEAAELAAIIHGLKWALELGVESIQFFCDDSNILSYVTRKAAPNESIVAKLLEQVSLLQTRFTSCQALAVSRDIISVIKLAKDAIASQTRWCEGDTEYESCPVCYAYVSPNDKFEVHGCFHRICVTCMRKPFSSEQLLRGDTAICPYPDCENDLVPEDCRGFADADAITLMIQRKKEKAIPVKDRVYCPNPSCSFLMSDLDLIRHVRNNPQQSEARKCMECGLSFCKKCHVPWHYKKTCDEFKKSESYLKSDAALLESFVKTEGWQKCSQCQSIVQHGGGCKQMTCRHCKHEFCYTCGAACKKKKLTCKCSRSGK</sequence>
<dbReference type="CDD" id="cd22582">
    <property type="entry name" value="BRcat_RBR_unk"/>
    <property type="match status" value="1"/>
</dbReference>
<dbReference type="InterPro" id="IPR002156">
    <property type="entry name" value="RNaseH_domain"/>
</dbReference>
<dbReference type="GO" id="GO:0046983">
    <property type="term" value="F:protein dimerization activity"/>
    <property type="evidence" value="ECO:0007669"/>
    <property type="project" value="InterPro"/>
</dbReference>
<evidence type="ECO:0000256" key="12">
    <source>
        <dbReference type="PROSITE-ProRule" id="PRU00175"/>
    </source>
</evidence>
<keyword evidence="8" id="KW-0805">Transcription regulation</keyword>
<dbReference type="CDD" id="cd00265">
    <property type="entry name" value="MADS_MEF2_like"/>
    <property type="match status" value="1"/>
</dbReference>
<evidence type="ECO:0000256" key="9">
    <source>
        <dbReference type="ARBA" id="ARBA00023125"/>
    </source>
</evidence>
<keyword evidence="10" id="KW-0804">Transcription</keyword>
<evidence type="ECO:0000259" key="16">
    <source>
        <dbReference type="PROSITE" id="PS51873"/>
    </source>
</evidence>
<dbReference type="Pfam" id="PF01486">
    <property type="entry name" value="K-box"/>
    <property type="match status" value="1"/>
</dbReference>
<keyword evidence="9" id="KW-0238">DNA-binding</keyword>
<dbReference type="Pfam" id="PF00319">
    <property type="entry name" value="SRF-TF"/>
    <property type="match status" value="1"/>
</dbReference>
<evidence type="ECO:0000256" key="2">
    <source>
        <dbReference type="ARBA" id="ARBA00022679"/>
    </source>
</evidence>
<organism evidence="17 18">
    <name type="scientific">Arabidopsis arenosa</name>
    <name type="common">Sand rock-cress</name>
    <name type="synonym">Cardaminopsis arenosa</name>
    <dbReference type="NCBI Taxonomy" id="38785"/>
    <lineage>
        <taxon>Eukaryota</taxon>
        <taxon>Viridiplantae</taxon>
        <taxon>Streptophyta</taxon>
        <taxon>Embryophyta</taxon>
        <taxon>Tracheophyta</taxon>
        <taxon>Spermatophyta</taxon>
        <taxon>Magnoliopsida</taxon>
        <taxon>eudicotyledons</taxon>
        <taxon>Gunneridae</taxon>
        <taxon>Pentapetalae</taxon>
        <taxon>rosids</taxon>
        <taxon>malvids</taxon>
        <taxon>Brassicales</taxon>
        <taxon>Brassicaceae</taxon>
        <taxon>Camelineae</taxon>
        <taxon>Arabidopsis</taxon>
    </lineage>
</organism>
<dbReference type="GO" id="GO:0048608">
    <property type="term" value="P:reproductive structure development"/>
    <property type="evidence" value="ECO:0007669"/>
    <property type="project" value="UniProtKB-ARBA"/>
</dbReference>
<dbReference type="GO" id="GO:0000977">
    <property type="term" value="F:RNA polymerase II transcription regulatory region sequence-specific DNA binding"/>
    <property type="evidence" value="ECO:0007669"/>
    <property type="project" value="InterPro"/>
</dbReference>
<evidence type="ECO:0000256" key="11">
    <source>
        <dbReference type="ARBA" id="ARBA00023242"/>
    </source>
</evidence>
<keyword evidence="7" id="KW-0862">Zinc</keyword>
<keyword evidence="4" id="KW-0677">Repeat</keyword>
<keyword evidence="5 12" id="KW-0863">Zinc-finger</keyword>
<evidence type="ECO:0000256" key="1">
    <source>
        <dbReference type="ARBA" id="ARBA00004123"/>
    </source>
</evidence>
<dbReference type="SUPFAM" id="SSF55455">
    <property type="entry name" value="SRF-like"/>
    <property type="match status" value="1"/>
</dbReference>
<dbReference type="InterPro" id="IPR036879">
    <property type="entry name" value="TF_MADSbox_sf"/>
</dbReference>
<keyword evidence="11" id="KW-0539">Nucleus</keyword>
<feature type="domain" description="RING-type" evidence="14">
    <location>
        <begin position="496"/>
        <end position="541"/>
    </location>
</feature>
<dbReference type="SMART" id="SM00647">
    <property type="entry name" value="IBR"/>
    <property type="match status" value="2"/>
</dbReference>
<evidence type="ECO:0000259" key="15">
    <source>
        <dbReference type="PROSITE" id="PS51297"/>
    </source>
</evidence>
<comment type="subcellular location">
    <subcellularLocation>
        <location evidence="1">Nucleus</location>
    </subcellularLocation>
</comment>
<dbReference type="PROSITE" id="PS51873">
    <property type="entry name" value="TRIAD"/>
    <property type="match status" value="1"/>
</dbReference>
<dbReference type="Gene3D" id="1.20.120.1750">
    <property type="match status" value="1"/>
</dbReference>
<keyword evidence="6" id="KW-0833">Ubl conjugation pathway</keyword>
<name>A0A8S2AHW8_ARAAE</name>
<evidence type="ECO:0000256" key="10">
    <source>
        <dbReference type="ARBA" id="ARBA00023163"/>
    </source>
</evidence>
<dbReference type="InterPro" id="IPR002487">
    <property type="entry name" value="TF_Kbox"/>
</dbReference>
<dbReference type="CDD" id="cd22584">
    <property type="entry name" value="Rcat_RBR_unk"/>
    <property type="match status" value="1"/>
</dbReference>
<evidence type="ECO:0000313" key="18">
    <source>
        <dbReference type="Proteomes" id="UP000682877"/>
    </source>
</evidence>
<gene>
    <name evidence="17" type="ORF">AARE701A_LOCUS13747</name>
</gene>
<evidence type="ECO:0000256" key="8">
    <source>
        <dbReference type="ARBA" id="ARBA00023015"/>
    </source>
</evidence>
<dbReference type="SMART" id="SM00432">
    <property type="entry name" value="MADS"/>
    <property type="match status" value="1"/>
</dbReference>
<dbReference type="InterPro" id="IPR002100">
    <property type="entry name" value="TF_MADSbox"/>
</dbReference>
<dbReference type="GO" id="GO:0005634">
    <property type="term" value="C:nucleus"/>
    <property type="evidence" value="ECO:0007669"/>
    <property type="project" value="UniProtKB-SubCell"/>
</dbReference>
<reference evidence="17" key="1">
    <citation type="submission" date="2021-01" db="EMBL/GenBank/DDBJ databases">
        <authorList>
            <person name="Bezrukov I."/>
        </authorList>
    </citation>
    <scope>NUCLEOTIDE SEQUENCE</scope>
</reference>
<dbReference type="GO" id="GO:0004523">
    <property type="term" value="F:RNA-DNA hybrid ribonuclease activity"/>
    <property type="evidence" value="ECO:0007669"/>
    <property type="project" value="InterPro"/>
</dbReference>
<keyword evidence="2" id="KW-0808">Transferase</keyword>
<dbReference type="InterPro" id="IPR002867">
    <property type="entry name" value="IBR_dom"/>
</dbReference>
<proteinExistence type="predicted"/>
<dbReference type="Gene3D" id="3.40.1810.10">
    <property type="entry name" value="Transcription factor, MADS-box"/>
    <property type="match status" value="1"/>
</dbReference>
<dbReference type="AlphaFoldDB" id="A0A8S2AHW8"/>
<evidence type="ECO:0000256" key="4">
    <source>
        <dbReference type="ARBA" id="ARBA00022737"/>
    </source>
</evidence>
<keyword evidence="18" id="KW-1185">Reference proteome</keyword>
<feature type="domain" description="RING-type" evidence="16">
    <location>
        <begin position="492"/>
        <end position="710"/>
    </location>
</feature>
<dbReference type="Pfam" id="PF13456">
    <property type="entry name" value="RVT_3"/>
    <property type="match status" value="1"/>
</dbReference>
<dbReference type="GO" id="GO:0008270">
    <property type="term" value="F:zinc ion binding"/>
    <property type="evidence" value="ECO:0007669"/>
    <property type="project" value="UniProtKB-KW"/>
</dbReference>
<dbReference type="Pfam" id="PF01485">
    <property type="entry name" value="IBR"/>
    <property type="match status" value="2"/>
</dbReference>
<evidence type="ECO:0000256" key="5">
    <source>
        <dbReference type="ARBA" id="ARBA00022771"/>
    </source>
</evidence>
<dbReference type="InterPro" id="IPR050142">
    <property type="entry name" value="MADS-box/MEF2_TF"/>
</dbReference>
<feature type="domain" description="MADS-box" evidence="13">
    <location>
        <begin position="16"/>
        <end position="76"/>
    </location>
</feature>
<dbReference type="PROSITE" id="PS50089">
    <property type="entry name" value="ZF_RING_2"/>
    <property type="match status" value="1"/>
</dbReference>
<dbReference type="InterPro" id="IPR013083">
    <property type="entry name" value="Znf_RING/FYVE/PHD"/>
</dbReference>
<dbReference type="PANTHER" id="PTHR48019">
    <property type="entry name" value="SERUM RESPONSE FACTOR HOMOLOG"/>
    <property type="match status" value="1"/>
</dbReference>
<dbReference type="GO" id="GO:0009791">
    <property type="term" value="P:post-embryonic development"/>
    <property type="evidence" value="ECO:0007669"/>
    <property type="project" value="UniProtKB-ARBA"/>
</dbReference>
<dbReference type="Gene3D" id="3.30.40.10">
    <property type="entry name" value="Zinc/RING finger domain, C3HC4 (zinc finger)"/>
    <property type="match status" value="1"/>
</dbReference>
<evidence type="ECO:0000256" key="7">
    <source>
        <dbReference type="ARBA" id="ARBA00022833"/>
    </source>
</evidence>
<evidence type="ECO:0000256" key="6">
    <source>
        <dbReference type="ARBA" id="ARBA00022786"/>
    </source>
</evidence>
<dbReference type="Proteomes" id="UP000682877">
    <property type="component" value="Chromosome 5"/>
</dbReference>
<keyword evidence="3" id="KW-0479">Metal-binding</keyword>
<dbReference type="FunFam" id="3.40.1810.10:FF:000009">
    <property type="entry name" value="agamous-like MADS-box protein AGL11"/>
    <property type="match status" value="1"/>
</dbReference>
<evidence type="ECO:0000259" key="13">
    <source>
        <dbReference type="PROSITE" id="PS50066"/>
    </source>
</evidence>
<dbReference type="PRINTS" id="PR00404">
    <property type="entry name" value="MADSDOMAIN"/>
</dbReference>
<feature type="domain" description="K-box" evidence="15">
    <location>
        <begin position="102"/>
        <end position="200"/>
    </location>
</feature>